<dbReference type="SUPFAM" id="SSF144010">
    <property type="entry name" value="CofE-like"/>
    <property type="match status" value="1"/>
</dbReference>
<dbReference type="AlphaFoldDB" id="A0A512NLZ8"/>
<dbReference type="NCBIfam" id="TIGR01916">
    <property type="entry name" value="F420_cofE"/>
    <property type="match status" value="1"/>
</dbReference>
<keyword evidence="5" id="KW-0630">Potassium</keyword>
<dbReference type="EMBL" id="BKAJ01000145">
    <property type="protein sequence ID" value="GEP59966.1"/>
    <property type="molecule type" value="Genomic_DNA"/>
</dbReference>
<evidence type="ECO:0000256" key="6">
    <source>
        <dbReference type="ARBA" id="ARBA00023134"/>
    </source>
</evidence>
<keyword evidence="7" id="KW-0464">Manganese</keyword>
<feature type="domain" description="Coenzyme F420:L-glutamate ligase-like" evidence="8">
    <location>
        <begin position="14"/>
        <end position="233"/>
    </location>
</feature>
<dbReference type="InterPro" id="IPR002847">
    <property type="entry name" value="F420-0_gamma-glut_ligase-dom"/>
</dbReference>
<proteinExistence type="predicted"/>
<evidence type="ECO:0000313" key="10">
    <source>
        <dbReference type="Proteomes" id="UP000321058"/>
    </source>
</evidence>
<dbReference type="Gene3D" id="3.30.1330.100">
    <property type="entry name" value="CofE-like"/>
    <property type="match status" value="1"/>
</dbReference>
<evidence type="ECO:0000256" key="7">
    <source>
        <dbReference type="ARBA" id="ARBA00023211"/>
    </source>
</evidence>
<name>A0A512NLZ8_9HYPH</name>
<dbReference type="PANTHER" id="PTHR47917">
    <property type="match status" value="1"/>
</dbReference>
<dbReference type="InterPro" id="IPR008225">
    <property type="entry name" value="F420-0_g-glutamyl_ligase"/>
</dbReference>
<keyword evidence="10" id="KW-1185">Reference proteome</keyword>
<dbReference type="OrthoDB" id="9788295at2"/>
<keyword evidence="4" id="KW-0460">Magnesium</keyword>
<dbReference type="Proteomes" id="UP000321058">
    <property type="component" value="Unassembled WGS sequence"/>
</dbReference>
<gene>
    <name evidence="9" type="ORF">RSO01_71320</name>
</gene>
<dbReference type="Gene3D" id="3.90.1660.10">
    <property type="entry name" value="CofE-like domain"/>
    <property type="match status" value="1"/>
</dbReference>
<evidence type="ECO:0000313" key="9">
    <source>
        <dbReference type="EMBL" id="GEP59966.1"/>
    </source>
</evidence>
<dbReference type="PANTHER" id="PTHR47917:SF1">
    <property type="entry name" value="COENZYME F420:L-GLUTAMATE LIGASE"/>
    <property type="match status" value="1"/>
</dbReference>
<evidence type="ECO:0000256" key="4">
    <source>
        <dbReference type="ARBA" id="ARBA00022842"/>
    </source>
</evidence>
<protein>
    <submittedName>
        <fullName evidence="9">F420-0--gamma-glutamyl ligase</fullName>
    </submittedName>
</protein>
<dbReference type="GO" id="GO:0046872">
    <property type="term" value="F:metal ion binding"/>
    <property type="evidence" value="ECO:0007669"/>
    <property type="project" value="UniProtKB-KW"/>
</dbReference>
<keyword evidence="3" id="KW-0547">Nucleotide-binding</keyword>
<accession>A0A512NLZ8</accession>
<dbReference type="RefSeq" id="WP_147155334.1">
    <property type="nucleotide sequence ID" value="NZ_BKAJ01000145.1"/>
</dbReference>
<keyword evidence="2" id="KW-0479">Metal-binding</keyword>
<dbReference type="GO" id="GO:0052618">
    <property type="term" value="F:coenzyme F420-0:L-glutamate ligase activity"/>
    <property type="evidence" value="ECO:0007669"/>
    <property type="project" value="TreeGrafter"/>
</dbReference>
<keyword evidence="1 9" id="KW-0436">Ligase</keyword>
<reference evidence="9 10" key="1">
    <citation type="submission" date="2019-07" db="EMBL/GenBank/DDBJ databases">
        <title>Whole genome shotgun sequence of Reyranella soli NBRC 108950.</title>
        <authorList>
            <person name="Hosoyama A."/>
            <person name="Uohara A."/>
            <person name="Ohji S."/>
            <person name="Ichikawa N."/>
        </authorList>
    </citation>
    <scope>NUCLEOTIDE SEQUENCE [LARGE SCALE GENOMIC DNA]</scope>
    <source>
        <strain evidence="9 10">NBRC 108950</strain>
    </source>
</reference>
<sequence length="256" mass="26830">MSVAKLELLALPGLPMIKAGDDLAALLAEGFLRANLKPQPGDVLALAQKIVSKAEGRSVELAAVKPSEAAIKLAAEVQKDPRLVELILSESVRVVRSRPNVLIVEHKRGWVMANAGIDQSNVGPTDGVERALLLPIDPDGSASRIRAKLGELLGTAPAVIITDSFGRAWRRGTQGIAIGAAGLPALLDLRGNPDLFGRTLQVSISGFADEIAAAASLVQGQGNEAQPAILVRGLTWSAPDNPASELVRPAAEDMFR</sequence>
<evidence type="ECO:0000256" key="5">
    <source>
        <dbReference type="ARBA" id="ARBA00022958"/>
    </source>
</evidence>
<organism evidence="9 10">
    <name type="scientific">Reyranella soli</name>
    <dbReference type="NCBI Taxonomy" id="1230389"/>
    <lineage>
        <taxon>Bacteria</taxon>
        <taxon>Pseudomonadati</taxon>
        <taxon>Pseudomonadota</taxon>
        <taxon>Alphaproteobacteria</taxon>
        <taxon>Hyphomicrobiales</taxon>
        <taxon>Reyranellaceae</taxon>
        <taxon>Reyranella</taxon>
    </lineage>
</organism>
<evidence type="ECO:0000256" key="3">
    <source>
        <dbReference type="ARBA" id="ARBA00022741"/>
    </source>
</evidence>
<keyword evidence="6" id="KW-0342">GTP-binding</keyword>
<evidence type="ECO:0000259" key="8">
    <source>
        <dbReference type="Pfam" id="PF01996"/>
    </source>
</evidence>
<dbReference type="GO" id="GO:0005525">
    <property type="term" value="F:GTP binding"/>
    <property type="evidence" value="ECO:0007669"/>
    <property type="project" value="UniProtKB-KW"/>
</dbReference>
<comment type="caution">
    <text evidence="9">The sequence shown here is derived from an EMBL/GenBank/DDBJ whole genome shotgun (WGS) entry which is preliminary data.</text>
</comment>
<evidence type="ECO:0000256" key="2">
    <source>
        <dbReference type="ARBA" id="ARBA00022723"/>
    </source>
</evidence>
<evidence type="ECO:0000256" key="1">
    <source>
        <dbReference type="ARBA" id="ARBA00022598"/>
    </source>
</evidence>
<dbReference type="Pfam" id="PF01996">
    <property type="entry name" value="F420_ligase"/>
    <property type="match status" value="1"/>
</dbReference>